<feature type="compositionally biased region" description="Polar residues" evidence="1">
    <location>
        <begin position="136"/>
        <end position="145"/>
    </location>
</feature>
<feature type="region of interest" description="Disordered" evidence="1">
    <location>
        <begin position="1"/>
        <end position="24"/>
    </location>
</feature>
<feature type="compositionally biased region" description="Polar residues" evidence="1">
    <location>
        <begin position="1"/>
        <end position="23"/>
    </location>
</feature>
<accession>A0A0E0SFM9</accession>
<reference evidence="3" key="5">
    <citation type="submission" date="2017-01" db="UniProtKB">
        <authorList>
            <consortium name="EnsemblFungi"/>
        </authorList>
    </citation>
    <scope>IDENTIFICATION</scope>
    <source>
        <strain evidence="3">PH-1 / ATCC MYA-4620 / FGSC 9075 / NRRL 31084</strain>
    </source>
</reference>
<dbReference type="eggNOG" id="ENOG502SV8I">
    <property type="taxonomic scope" value="Eukaryota"/>
</dbReference>
<dbReference type="VEuPathDB" id="FungiDB:FGRAMPH1_01G22803"/>
<dbReference type="AlphaFoldDB" id="A0A0E0SFM9"/>
<dbReference type="SUPFAM" id="SSF55729">
    <property type="entry name" value="Acyl-CoA N-acyltransferases (Nat)"/>
    <property type="match status" value="1"/>
</dbReference>
<reference evidence="2 4" key="4">
    <citation type="journal article" date="2015" name="BMC Genomics">
        <title>The completed genome sequence of the pathogenic ascomycete fungus Fusarium graminearum.</title>
        <authorList>
            <person name="King R."/>
            <person name="Urban M."/>
            <person name="Hammond-Kosack M.C."/>
            <person name="Hassani-Pak K."/>
            <person name="Hammond-Kosack K.E."/>
        </authorList>
    </citation>
    <scope>NUCLEOTIDE SEQUENCE [LARGE SCALE GENOMIC DNA]</scope>
    <source>
        <strain evidence="4">ATCC MYA-4620 / CBS 123657 / FGSC 9075 / NRRL 31084 / PH-1</strain>
        <strain evidence="2">PH-1</strain>
    </source>
</reference>
<protein>
    <submittedName>
        <fullName evidence="2">Chromosome 4, complete genome</fullName>
    </submittedName>
</protein>
<dbReference type="InterPro" id="IPR016181">
    <property type="entry name" value="Acyl_CoA_acyltransferase"/>
</dbReference>
<feature type="region of interest" description="Disordered" evidence="1">
    <location>
        <begin position="123"/>
        <end position="161"/>
    </location>
</feature>
<dbReference type="Gene3D" id="3.40.630.30">
    <property type="match status" value="1"/>
</dbReference>
<keyword evidence="4" id="KW-1185">Reference proteome</keyword>
<dbReference type="Proteomes" id="UP000070720">
    <property type="component" value="Chromosome 4"/>
</dbReference>
<dbReference type="EnsemblFungi" id="CEF85242">
    <property type="protein sequence ID" value="CEF85242"/>
    <property type="gene ID" value="FGRRES_16694"/>
</dbReference>
<reference evidence="3 4" key="1">
    <citation type="journal article" date="2007" name="Science">
        <title>The Fusarium graminearum genome reveals a link between localized polymorphism and pathogen specialization.</title>
        <authorList>
            <person name="Cuomo C.A."/>
            <person name="Gueldener U."/>
            <person name="Xu J.-R."/>
            <person name="Trail F."/>
            <person name="Turgeon B.G."/>
            <person name="Di Pietro A."/>
            <person name="Walton J.D."/>
            <person name="Ma L.-J."/>
            <person name="Baker S.E."/>
            <person name="Rep M."/>
            <person name="Adam G."/>
            <person name="Antoniw J."/>
            <person name="Baldwin T."/>
            <person name="Calvo S.E."/>
            <person name="Chang Y.-L."/>
            <person name="DeCaprio D."/>
            <person name="Gale L.R."/>
            <person name="Gnerre S."/>
            <person name="Goswami R.S."/>
            <person name="Hammond-Kosack K."/>
            <person name="Harris L.J."/>
            <person name="Hilburn K."/>
            <person name="Kennell J.C."/>
            <person name="Kroken S."/>
            <person name="Magnuson J.K."/>
            <person name="Mannhaupt G."/>
            <person name="Mauceli E.W."/>
            <person name="Mewes H.-W."/>
            <person name="Mitterbauer R."/>
            <person name="Muehlbauer G."/>
            <person name="Muensterkoetter M."/>
            <person name="Nelson D."/>
            <person name="O'Donnell K."/>
            <person name="Ouellet T."/>
            <person name="Qi W."/>
            <person name="Quesneville H."/>
            <person name="Roncero M.I.G."/>
            <person name="Seong K.-Y."/>
            <person name="Tetko I.V."/>
            <person name="Urban M."/>
            <person name="Waalwijk C."/>
            <person name="Ward T.J."/>
            <person name="Yao J."/>
            <person name="Birren B.W."/>
            <person name="Kistler H.C."/>
        </authorList>
    </citation>
    <scope>NUCLEOTIDE SEQUENCE [LARGE SCALE GENOMIC DNA]</scope>
    <source>
        <strain evidence="4">ATCC MYA-4620 / CBS 123657 / FGSC 9075 / NRRL 31084 / PH-1</strain>
        <strain evidence="3">PH-1 / ATCC MYA-4620 / FGSC 9075 / NRRL 31084</strain>
    </source>
</reference>
<gene>
    <name evidence="3" type="primary">FG06639.1</name>
    <name evidence="2" type="ORF">FGRAMPH1_01T22803</name>
</gene>
<name>A0A0E0SFM9_GIBZE</name>
<evidence type="ECO:0000313" key="2">
    <source>
        <dbReference type="EMBL" id="CEF85242.1"/>
    </source>
</evidence>
<dbReference type="InParanoid" id="A0A0E0SFM9"/>
<dbReference type="EMBL" id="HG970335">
    <property type="protein sequence ID" value="CEF85242.1"/>
    <property type="molecule type" value="Genomic_DNA"/>
</dbReference>
<sequence>MSWAPPSSSGAGKENTPSPNLSRSLMRVQGMRQALNADTPRQQLFPSDVVKSRLQNARQALGESTDFLPKQPASAKTTDKLPHQRTNLELVHAPQKQVPTEAAPPSHHSQALPVAEERLSQQLSVSMGSQDPVELEQSSKGTWNSPREMARSSASTDVQGAPLPAPLHIIEALGSVSGMNRRPSFSTASLVLSGFPVSPDEKENQPPNAEGKWGPSETLQDRDDEIDPHARIFSAAAINTWRSNIPGRPIVSLITENRDPRTDECDVNTETGGLIEPVRYIKLQMDGQAKYDWRRTQLTSQERIMREIARRDVIKKEIEQREQEERYANPTFKEEKVPDAGCTIRPVETKDFQAIADIINLERQQGQSSQVYLPKIDHSHIATLYNACRQKRRPFILAIPSPGRIPDRTNWSKAEEDEYQEFLKFKKSREASQPTVLGFAVITDAQQGFLDSAFRGSRFSGNIKVIVHPQHRKKLIGTALLDKVLSCVNIYHRSEIEYNWDCAETQQTYEYVSAHNLRKYNKVYAEFFSTGKNDPEVETIQHLLKKFDFEWVAYFKNAAKHGKEAGVWKDLNVWELEVRTPFEIDEIPEDV</sequence>
<evidence type="ECO:0000313" key="4">
    <source>
        <dbReference type="Proteomes" id="UP000070720"/>
    </source>
</evidence>
<organism evidence="3">
    <name type="scientific">Gibberella zeae (strain ATCC MYA-4620 / CBS 123657 / FGSC 9075 / NRRL 31084 / PH-1)</name>
    <name type="common">Wheat head blight fungus</name>
    <name type="synonym">Fusarium graminearum</name>
    <dbReference type="NCBI Taxonomy" id="229533"/>
    <lineage>
        <taxon>Eukaryota</taxon>
        <taxon>Fungi</taxon>
        <taxon>Dikarya</taxon>
        <taxon>Ascomycota</taxon>
        <taxon>Pezizomycotina</taxon>
        <taxon>Sordariomycetes</taxon>
        <taxon>Hypocreomycetidae</taxon>
        <taxon>Hypocreales</taxon>
        <taxon>Nectriaceae</taxon>
        <taxon>Fusarium</taxon>
    </lineage>
</organism>
<feature type="region of interest" description="Disordered" evidence="1">
    <location>
        <begin position="196"/>
        <end position="222"/>
    </location>
</feature>
<proteinExistence type="predicted"/>
<evidence type="ECO:0000313" key="3">
    <source>
        <dbReference type="EnsemblFungi" id="CEF85242"/>
    </source>
</evidence>
<dbReference type="STRING" id="229533.A0A0E0SFM9"/>
<reference evidence="3 4" key="2">
    <citation type="journal article" date="2010" name="Nature">
        <title>Comparative genomics reveals mobile pathogenicity chromosomes in Fusarium.</title>
        <authorList>
            <person name="Ma L.J."/>
            <person name="van der Does H.C."/>
            <person name="Borkovich K.A."/>
            <person name="Coleman J.J."/>
            <person name="Daboussi M.J."/>
            <person name="Di Pietro A."/>
            <person name="Dufresne M."/>
            <person name="Freitag M."/>
            <person name="Grabherr M."/>
            <person name="Henrissat B."/>
            <person name="Houterman P.M."/>
            <person name="Kang S."/>
            <person name="Shim W.B."/>
            <person name="Woloshuk C."/>
            <person name="Xie X."/>
            <person name="Xu J.R."/>
            <person name="Antoniw J."/>
            <person name="Baker S.E."/>
            <person name="Bluhm B.H."/>
            <person name="Breakspear A."/>
            <person name="Brown D.W."/>
            <person name="Butchko R.A."/>
            <person name="Chapman S."/>
            <person name="Coulson R."/>
            <person name="Coutinho P.M."/>
            <person name="Danchin E.G."/>
            <person name="Diener A."/>
            <person name="Gale L.R."/>
            <person name="Gardiner D.M."/>
            <person name="Goff S."/>
            <person name="Hammond-Kosack K.E."/>
            <person name="Hilburn K."/>
            <person name="Hua-Van A."/>
            <person name="Jonkers W."/>
            <person name="Kazan K."/>
            <person name="Kodira C.D."/>
            <person name="Koehrsen M."/>
            <person name="Kumar L."/>
            <person name="Lee Y.H."/>
            <person name="Li L."/>
            <person name="Manners J.M."/>
            <person name="Miranda-Saavedra D."/>
            <person name="Mukherjee M."/>
            <person name="Park G."/>
            <person name="Park J."/>
            <person name="Park S.Y."/>
            <person name="Proctor R.H."/>
            <person name="Regev A."/>
            <person name="Ruiz-Roldan M.C."/>
            <person name="Sain D."/>
            <person name="Sakthikumar S."/>
            <person name="Sykes S."/>
            <person name="Schwartz D.C."/>
            <person name="Turgeon B.G."/>
            <person name="Wapinski I."/>
            <person name="Yoder O."/>
            <person name="Young S."/>
            <person name="Zeng Q."/>
            <person name="Zhou S."/>
            <person name="Galagan J."/>
            <person name="Cuomo C.A."/>
            <person name="Kistler H.C."/>
            <person name="Rep M."/>
        </authorList>
    </citation>
    <scope>GENOME REANNOTATION</scope>
    <source>
        <strain evidence="4">ATCC MYA-4620 / CBS 123657 / FGSC 9075 / NRRL 31084 / PH-1</strain>
        <strain evidence="3">PH-1 / ATCC MYA-4620 / FGSC 9075 / NRRL 31084</strain>
    </source>
</reference>
<reference key="3">
    <citation type="submission" date="2014-02" db="EMBL/GenBank/DDBJ databases">
        <title>A revised Fusarium graminearum genomic reference sequence using whole shotgun re-sequencing.</title>
        <authorList>
            <person name="King R."/>
            <person name="Urban M."/>
            <person name="Hassani-Pak K."/>
            <person name="Hammond-Kosack K."/>
        </authorList>
    </citation>
    <scope>NUCLEOTIDE SEQUENCE</scope>
    <source>
        <strain>PH-1</strain>
    </source>
</reference>
<evidence type="ECO:0000256" key="1">
    <source>
        <dbReference type="SAM" id="MobiDB-lite"/>
    </source>
</evidence>
<feature type="region of interest" description="Disordered" evidence="1">
    <location>
        <begin position="55"/>
        <end position="82"/>
    </location>
</feature>